<evidence type="ECO:0000256" key="2">
    <source>
        <dbReference type="ARBA" id="ARBA00022679"/>
    </source>
</evidence>
<dbReference type="EMBL" id="JACHBR010000001">
    <property type="protein sequence ID" value="MBB5628923.1"/>
    <property type="molecule type" value="Genomic_DNA"/>
</dbReference>
<evidence type="ECO:0000313" key="4">
    <source>
        <dbReference type="EMBL" id="MBB5628923.1"/>
    </source>
</evidence>
<comment type="caution">
    <text evidence="4">The sequence shown here is derived from an EMBL/GenBank/DDBJ whole genome shotgun (WGS) entry which is preliminary data.</text>
</comment>
<dbReference type="SUPFAM" id="SSF53756">
    <property type="entry name" value="UDP-Glycosyltransferase/glycogen phosphorylase"/>
    <property type="match status" value="1"/>
</dbReference>
<organism evidence="4 5">
    <name type="scientific">Sphaerisporangium krabiense</name>
    <dbReference type="NCBI Taxonomy" id="763782"/>
    <lineage>
        <taxon>Bacteria</taxon>
        <taxon>Bacillati</taxon>
        <taxon>Actinomycetota</taxon>
        <taxon>Actinomycetes</taxon>
        <taxon>Streptosporangiales</taxon>
        <taxon>Streptosporangiaceae</taxon>
        <taxon>Sphaerisporangium</taxon>
    </lineage>
</organism>
<dbReference type="InterPro" id="IPR050194">
    <property type="entry name" value="Glycosyltransferase_grp1"/>
</dbReference>
<dbReference type="AlphaFoldDB" id="A0A7W8Z7J5"/>
<dbReference type="PANTHER" id="PTHR45947">
    <property type="entry name" value="SULFOQUINOVOSYL TRANSFERASE SQD2"/>
    <property type="match status" value="1"/>
</dbReference>
<dbReference type="InterPro" id="IPR028098">
    <property type="entry name" value="Glyco_trans_4-like_N"/>
</dbReference>
<dbReference type="RefSeq" id="WP_184613677.1">
    <property type="nucleotide sequence ID" value="NZ_BOOS01000002.1"/>
</dbReference>
<reference evidence="4 5" key="1">
    <citation type="submission" date="2020-08" db="EMBL/GenBank/DDBJ databases">
        <title>Sequencing the genomes of 1000 actinobacteria strains.</title>
        <authorList>
            <person name="Klenk H.-P."/>
        </authorList>
    </citation>
    <scope>NUCLEOTIDE SEQUENCE [LARGE SCALE GENOMIC DNA]</scope>
    <source>
        <strain evidence="4 5">DSM 45790</strain>
    </source>
</reference>
<dbReference type="Gene3D" id="3.40.50.2000">
    <property type="entry name" value="Glycogen Phosphorylase B"/>
    <property type="match status" value="2"/>
</dbReference>
<dbReference type="Pfam" id="PF13579">
    <property type="entry name" value="Glyco_trans_4_4"/>
    <property type="match status" value="1"/>
</dbReference>
<proteinExistence type="predicted"/>
<dbReference type="Proteomes" id="UP000588112">
    <property type="component" value="Unassembled WGS sequence"/>
</dbReference>
<keyword evidence="1 4" id="KW-0328">Glycosyltransferase</keyword>
<accession>A0A7W8Z7J5</accession>
<feature type="domain" description="Glycosyltransferase subfamily 4-like N-terminal" evidence="3">
    <location>
        <begin position="15"/>
        <end position="176"/>
    </location>
</feature>
<sequence>MRIVRLANFVAPRSGGLRTALNELGSGYRAAGHEPILVIPGPAAATRDTPAGTVITIPGPVVPGTGGYRVLTARRPLRRLLDALRPDRLEVSDRTTLRWTGRWARSRGVRSVMVSHESLDGLLRLFAPDGTPVRPLADRLNRATAADFDVVVCTTAWAAAEFRRLGVPNLVQVPLGVDLDRFHPRHRDPGPPGAPGEPLIVHCSRLSAEKRPDRPIDALAELRRRGVPARLVVAGDGPRRAALRARAAGLPVTFLGHVADRDRIARLLATADVVVAPGPVETFGLAALEALAAGTPVVVSRHGALPEVVGDAGAAVDDDPRAYADAIQDLLARDEGERRRAARRRAERYGWPAAVGGFLAAHAVPDSQGARR</sequence>
<dbReference type="GO" id="GO:0016757">
    <property type="term" value="F:glycosyltransferase activity"/>
    <property type="evidence" value="ECO:0007669"/>
    <property type="project" value="UniProtKB-KW"/>
</dbReference>
<keyword evidence="5" id="KW-1185">Reference proteome</keyword>
<evidence type="ECO:0000313" key="5">
    <source>
        <dbReference type="Proteomes" id="UP000588112"/>
    </source>
</evidence>
<dbReference type="GO" id="GO:1901137">
    <property type="term" value="P:carbohydrate derivative biosynthetic process"/>
    <property type="evidence" value="ECO:0007669"/>
    <property type="project" value="UniProtKB-ARBA"/>
</dbReference>
<protein>
    <submittedName>
        <fullName evidence="4">Alpha-1,6-mannosyltransferase</fullName>
        <ecNumber evidence="4">2.4.1.-</ecNumber>
    </submittedName>
</protein>
<evidence type="ECO:0000256" key="1">
    <source>
        <dbReference type="ARBA" id="ARBA00022676"/>
    </source>
</evidence>
<gene>
    <name evidence="4" type="ORF">BJ981_004622</name>
</gene>
<name>A0A7W8Z7J5_9ACTN</name>
<dbReference type="Pfam" id="PF13692">
    <property type="entry name" value="Glyco_trans_1_4"/>
    <property type="match status" value="1"/>
</dbReference>
<keyword evidence="2 4" id="KW-0808">Transferase</keyword>
<evidence type="ECO:0000259" key="3">
    <source>
        <dbReference type="Pfam" id="PF13579"/>
    </source>
</evidence>
<dbReference type="PANTHER" id="PTHR45947:SF3">
    <property type="entry name" value="SULFOQUINOVOSYL TRANSFERASE SQD2"/>
    <property type="match status" value="1"/>
</dbReference>
<dbReference type="EC" id="2.4.1.-" evidence="4"/>